<name>A0A379WP39_SALET</name>
<reference evidence="1 2" key="1">
    <citation type="submission" date="2018-06" db="EMBL/GenBank/DDBJ databases">
        <authorList>
            <consortium name="Pathogen Informatics"/>
            <person name="Doyle S."/>
        </authorList>
    </citation>
    <scope>NUCLEOTIDE SEQUENCE [LARGE SCALE GENOMIC DNA]</scope>
    <source>
        <strain evidence="1 2">NCTC8261</strain>
    </source>
</reference>
<gene>
    <name evidence="1" type="ORF">NCTC8261_02013</name>
</gene>
<proteinExistence type="predicted"/>
<sequence length="70" mass="7590">MFRDWVLDVTNLTDRPQTLNIALAASGLLELLSQQPQPVNLAPGVRTTLFVPVRALEGFGEGEIQATISV</sequence>
<evidence type="ECO:0000313" key="1">
    <source>
        <dbReference type="EMBL" id="SUH35773.1"/>
    </source>
</evidence>
<dbReference type="EMBL" id="UGXT01000002">
    <property type="protein sequence ID" value="SUH35773.1"/>
    <property type="molecule type" value="Genomic_DNA"/>
</dbReference>
<organism evidence="1 2">
    <name type="scientific">Salmonella enterica I</name>
    <dbReference type="NCBI Taxonomy" id="59201"/>
    <lineage>
        <taxon>Bacteria</taxon>
        <taxon>Pseudomonadati</taxon>
        <taxon>Pseudomonadota</taxon>
        <taxon>Gammaproteobacteria</taxon>
        <taxon>Enterobacterales</taxon>
        <taxon>Enterobacteriaceae</taxon>
        <taxon>Salmonella</taxon>
    </lineage>
</organism>
<accession>A0A379WP39</accession>
<protein>
    <submittedName>
        <fullName evidence="1">Lipoprotein</fullName>
    </submittedName>
</protein>
<keyword evidence="1" id="KW-0449">Lipoprotein</keyword>
<dbReference type="Proteomes" id="UP000254712">
    <property type="component" value="Unassembled WGS sequence"/>
</dbReference>
<dbReference type="AlphaFoldDB" id="A0A379WP39"/>
<evidence type="ECO:0000313" key="2">
    <source>
        <dbReference type="Proteomes" id="UP000254712"/>
    </source>
</evidence>